<organism evidence="3 4">
    <name type="scientific">Candidatus Methanoperedens nitratireducens</name>
    <dbReference type="NCBI Taxonomy" id="1392998"/>
    <lineage>
        <taxon>Archaea</taxon>
        <taxon>Methanobacteriati</taxon>
        <taxon>Methanobacteriota</taxon>
        <taxon>Stenosarchaea group</taxon>
        <taxon>Methanomicrobia</taxon>
        <taxon>Methanosarcinales</taxon>
        <taxon>ANME-2 cluster</taxon>
        <taxon>Candidatus Methanoperedentaceae</taxon>
        <taxon>Candidatus Methanoperedens</taxon>
    </lineage>
</organism>
<dbReference type="SUPFAM" id="SSF56349">
    <property type="entry name" value="DNA breaking-rejoining enzymes"/>
    <property type="match status" value="1"/>
</dbReference>
<evidence type="ECO:0000259" key="2">
    <source>
        <dbReference type="PROSITE" id="PS51898"/>
    </source>
</evidence>
<reference evidence="3 4" key="1">
    <citation type="journal article" date="2013" name="Nature">
        <title>Anaerobic oxidation of methane coupled to nitrate reduction in a novel archaeal lineage.</title>
        <authorList>
            <person name="Haroon M.F."/>
            <person name="Hu S."/>
            <person name="Shi Y."/>
            <person name="Imelfort M."/>
            <person name="Keller J."/>
            <person name="Hugenholtz P."/>
            <person name="Yuan Z."/>
            <person name="Tyson G.W."/>
        </authorList>
    </citation>
    <scope>NUCLEOTIDE SEQUENCE [LARGE SCALE GENOMIC DNA]</scope>
    <source>
        <strain evidence="3 4">ANME-2d</strain>
    </source>
</reference>
<protein>
    <submittedName>
        <fullName evidence="3">Site-specific recombinase XerD</fullName>
    </submittedName>
</protein>
<keyword evidence="1" id="KW-0233">DNA recombination</keyword>
<proteinExistence type="predicted"/>
<dbReference type="InterPro" id="IPR013762">
    <property type="entry name" value="Integrase-like_cat_sf"/>
</dbReference>
<comment type="caution">
    <text evidence="3">The sequence shown here is derived from an EMBL/GenBank/DDBJ whole genome shotgun (WGS) entry which is preliminary data.</text>
</comment>
<dbReference type="Gene3D" id="1.10.443.10">
    <property type="entry name" value="Intergrase catalytic core"/>
    <property type="match status" value="1"/>
</dbReference>
<keyword evidence="4" id="KW-1185">Reference proteome</keyword>
<dbReference type="GO" id="GO:0003677">
    <property type="term" value="F:DNA binding"/>
    <property type="evidence" value="ECO:0007669"/>
    <property type="project" value="InterPro"/>
</dbReference>
<evidence type="ECO:0000313" key="3">
    <source>
        <dbReference type="EMBL" id="KCZ71398.1"/>
    </source>
</evidence>
<dbReference type="PROSITE" id="PS51898">
    <property type="entry name" value="TYR_RECOMBINASE"/>
    <property type="match status" value="1"/>
</dbReference>
<sequence>MKISSRKDSRKLPEDMLSEEEIEKMISACEHPRDRALVACLYESGGRISEIGNLKIKHIKFDQYGAVLMVGGKTGMCRVRIIFSSPYLATWLENHPFRMEPEAFVWVGICTVGRNVDNALLKMHGIVTEDMKDVQMSPKQCTRCGTMNAPTTKFCSKCGLALDIKAALEIEEKSSEVTMDFMQAAKSDPKIVDFMKMLLQSISTKD</sequence>
<name>A0A062V479_9EURY</name>
<dbReference type="AlphaFoldDB" id="A0A062V479"/>
<feature type="domain" description="Tyr recombinase" evidence="2">
    <location>
        <begin position="11"/>
        <end position="206"/>
    </location>
</feature>
<dbReference type="GO" id="GO:0006310">
    <property type="term" value="P:DNA recombination"/>
    <property type="evidence" value="ECO:0007669"/>
    <property type="project" value="UniProtKB-KW"/>
</dbReference>
<dbReference type="Pfam" id="PF13240">
    <property type="entry name" value="Zn_Ribbon_1"/>
    <property type="match status" value="1"/>
</dbReference>
<dbReference type="Pfam" id="PF00589">
    <property type="entry name" value="Phage_integrase"/>
    <property type="match status" value="1"/>
</dbReference>
<dbReference type="EMBL" id="JMIY01000005">
    <property type="protein sequence ID" value="KCZ71398.1"/>
    <property type="molecule type" value="Genomic_DNA"/>
</dbReference>
<gene>
    <name evidence="3" type="ORF">ANME2D_02126</name>
</gene>
<dbReference type="InterPro" id="IPR026870">
    <property type="entry name" value="Zinc_ribbon_dom"/>
</dbReference>
<dbReference type="Proteomes" id="UP000027153">
    <property type="component" value="Unassembled WGS sequence"/>
</dbReference>
<dbReference type="InterPro" id="IPR011010">
    <property type="entry name" value="DNA_brk_join_enz"/>
</dbReference>
<dbReference type="InterPro" id="IPR002104">
    <property type="entry name" value="Integrase_catalytic"/>
</dbReference>
<dbReference type="GO" id="GO:0015074">
    <property type="term" value="P:DNA integration"/>
    <property type="evidence" value="ECO:0007669"/>
    <property type="project" value="InterPro"/>
</dbReference>
<accession>A0A062V479</accession>
<evidence type="ECO:0000256" key="1">
    <source>
        <dbReference type="ARBA" id="ARBA00023172"/>
    </source>
</evidence>
<dbReference type="CDD" id="cd00397">
    <property type="entry name" value="DNA_BRE_C"/>
    <property type="match status" value="1"/>
</dbReference>
<evidence type="ECO:0000313" key="4">
    <source>
        <dbReference type="Proteomes" id="UP000027153"/>
    </source>
</evidence>